<dbReference type="AlphaFoldDB" id="A0A2M8KGG1"/>
<feature type="region of interest" description="Disordered" evidence="1">
    <location>
        <begin position="91"/>
        <end position="162"/>
    </location>
</feature>
<comment type="caution">
    <text evidence="3">The sequence shown here is derived from an EMBL/GenBank/DDBJ whole genome shotgun (WGS) entry which is preliminary data.</text>
</comment>
<dbReference type="SUPFAM" id="SSF74853">
    <property type="entry name" value="Lamin A/C globular tail domain"/>
    <property type="match status" value="1"/>
</dbReference>
<dbReference type="Pfam" id="PF13229">
    <property type="entry name" value="Beta_helix"/>
    <property type="match status" value="1"/>
</dbReference>
<reference evidence="4" key="1">
    <citation type="submission" date="2017-09" db="EMBL/GenBank/DDBJ databases">
        <title>Depth-based differentiation of microbial function through sediment-hosted aquifers and enrichment of novel symbionts in the deep terrestrial subsurface.</title>
        <authorList>
            <person name="Probst A.J."/>
            <person name="Ladd B."/>
            <person name="Jarett J.K."/>
            <person name="Geller-Mcgrath D.E."/>
            <person name="Sieber C.M.K."/>
            <person name="Emerson J.B."/>
            <person name="Anantharaman K."/>
            <person name="Thomas B.C."/>
            <person name="Malmstrom R."/>
            <person name="Stieglmeier M."/>
            <person name="Klingl A."/>
            <person name="Woyke T."/>
            <person name="Ryan C.M."/>
            <person name="Banfield J.F."/>
        </authorList>
    </citation>
    <scope>NUCLEOTIDE SEQUENCE [LARGE SCALE GENOMIC DNA]</scope>
</reference>
<dbReference type="Proteomes" id="UP000231347">
    <property type="component" value="Unassembled WGS sequence"/>
</dbReference>
<evidence type="ECO:0000313" key="3">
    <source>
        <dbReference type="EMBL" id="PJE59000.1"/>
    </source>
</evidence>
<feature type="domain" description="LTD" evidence="2">
    <location>
        <begin position="370"/>
        <end position="485"/>
    </location>
</feature>
<proteinExistence type="predicted"/>
<sequence length="930" mass="100008">MVSPYGELSRVGNFLSGLWNKASGLLSSISDVFSSAKNQINVSLTPAISNLQPQPTNPSQPANQPVNTQNQSLATHNSQPVTQTLLSKLLPPLSQKNPIPNQAPTIQEDEDNVGTEDSNGQEQNNIPTKPNTPNLPDIKNNKYSAPPNEQTLPSPPAPVNNSPTQAVVTPTTTPITIPITTPTSTPIILAPPVILSPVDQSQVSTDLIILQGQAQTTTAKIFIEINNNASSTQGVIVQADGTWQAQIILSPGQNDFKIWAQDSQGQKSAEVFWQIIYDTQGPEIVLTLSDYQMTSGEITLSWQSATSTPSTDIVQYLLQYQADSGAWQDLWQIATSTQKAFSGFIDGQYVFRACGQDRIGNQGVWRYVNVFFNHRPVVINEVAWMGTLASADDEWLELYNLTDQEIDLTGWILSAKDGSPSTTLKGFIKPNGYYLLERTDDTTIKDIPADLIYTGALNNSDDKKGEALTLKDNLGNVIDSFDFTAGWPAGDNTAKLSMEKIRPQDDGSLADSWMNFSGLWQGFLAANGSQLLGTPGAINSFQANGGTLLVNDLVITGTVHWTKKFSPYILPANMDDFVTVADGAKLIIDPGVVVKMPPFYLGIRVLGDLEAVGTDSEAIIFEPQTGQNYWSLIAFDSGGQGVFDWVIFKSGGAPGYHSNGLAQVNTQSALVANESALSIVDCIFDNLAIGGVVLNNSQALIEDSLFLAGVAKIKINSSSQQVIIRDNIFQGGVWSGIGIDIGAGQPQILNNRFDGVGTIAWLGGGAPIFSGNTSQNIQRYDGIFVSDKARFDQNITWQNNFSYILEVNFRDQMRVLTGAILTIEPGTVIKMASGAPAVGYEATIIEGGLNAQAPTSTPIVFTSIFDDTFGGDTNCDGGATTPTSDLWRGLYFADSSAGSVLDGVLFRYADEATIKESDTVDLTLGEVGYD</sequence>
<dbReference type="InterPro" id="IPR013783">
    <property type="entry name" value="Ig-like_fold"/>
</dbReference>
<dbReference type="InterPro" id="IPR001322">
    <property type="entry name" value="Lamin_tail_dom"/>
</dbReference>
<accession>A0A2M8KGG1</accession>
<dbReference type="InterPro" id="IPR012334">
    <property type="entry name" value="Pectin_lyas_fold"/>
</dbReference>
<dbReference type="PROSITE" id="PS51841">
    <property type="entry name" value="LTD"/>
    <property type="match status" value="1"/>
</dbReference>
<dbReference type="InterPro" id="IPR036415">
    <property type="entry name" value="Lamin_tail_dom_sf"/>
</dbReference>
<evidence type="ECO:0000313" key="4">
    <source>
        <dbReference type="Proteomes" id="UP000231347"/>
    </source>
</evidence>
<gene>
    <name evidence="3" type="ORF">COU83_00745</name>
</gene>
<protein>
    <recommendedName>
        <fullName evidence="2">LTD domain-containing protein</fullName>
    </recommendedName>
</protein>
<dbReference type="SUPFAM" id="SSF49265">
    <property type="entry name" value="Fibronectin type III"/>
    <property type="match status" value="1"/>
</dbReference>
<evidence type="ECO:0000259" key="2">
    <source>
        <dbReference type="PROSITE" id="PS51841"/>
    </source>
</evidence>
<dbReference type="Gene3D" id="2.60.40.10">
    <property type="entry name" value="Immunoglobulins"/>
    <property type="match status" value="1"/>
</dbReference>
<dbReference type="SUPFAM" id="SSF51126">
    <property type="entry name" value="Pectin lyase-like"/>
    <property type="match status" value="1"/>
</dbReference>
<organism evidence="3 4">
    <name type="scientific">Candidatus Portnoybacteria bacterium CG10_big_fil_rev_8_21_14_0_10_40_22</name>
    <dbReference type="NCBI Taxonomy" id="1974814"/>
    <lineage>
        <taxon>Bacteria</taxon>
        <taxon>Candidatus Portnoyibacteriota</taxon>
    </lineage>
</organism>
<name>A0A2M8KGG1_9BACT</name>
<evidence type="ECO:0000256" key="1">
    <source>
        <dbReference type="SAM" id="MobiDB-lite"/>
    </source>
</evidence>
<dbReference type="InterPro" id="IPR011050">
    <property type="entry name" value="Pectin_lyase_fold/virulence"/>
</dbReference>
<dbReference type="InterPro" id="IPR036116">
    <property type="entry name" value="FN3_sf"/>
</dbReference>
<dbReference type="EMBL" id="PFDY01000018">
    <property type="protein sequence ID" value="PJE59000.1"/>
    <property type="molecule type" value="Genomic_DNA"/>
</dbReference>
<feature type="region of interest" description="Disordered" evidence="1">
    <location>
        <begin position="48"/>
        <end position="75"/>
    </location>
</feature>
<dbReference type="Pfam" id="PF00932">
    <property type="entry name" value="LTD"/>
    <property type="match status" value="1"/>
</dbReference>
<dbReference type="Gene3D" id="2.60.40.1260">
    <property type="entry name" value="Lamin Tail domain"/>
    <property type="match status" value="1"/>
</dbReference>
<feature type="compositionally biased region" description="Polar residues" evidence="1">
    <location>
        <begin position="115"/>
        <end position="134"/>
    </location>
</feature>
<dbReference type="InterPro" id="IPR039448">
    <property type="entry name" value="Beta_helix"/>
</dbReference>
<feature type="compositionally biased region" description="Polar residues" evidence="1">
    <location>
        <begin position="141"/>
        <end position="152"/>
    </location>
</feature>
<dbReference type="Gene3D" id="2.160.20.10">
    <property type="entry name" value="Single-stranded right-handed beta-helix, Pectin lyase-like"/>
    <property type="match status" value="1"/>
</dbReference>